<sequence>MELGIIFLTGLTIGGLTCLAVQGGLLASVIAAREKEEIRERGRLDAIYPTLSFLTAKLIAYSILGLILGLIGSAISLTSTIQSFIQVAAGVYMIVIALNLLDVHPIFRYAVIQPPRFLTKRIRNQSRSSDIFAPALLGFMTIFIPCGTTLAMEALAISSASPIKGALILATFVLGTFPMFFGIGYLTTILGEKFKNNFLRIAAILLILLGAFSIYGGAVAVGAPISLNKFSTKDDVKMSVNYPPIKDGVQQAEIDITSNGYEPSVISLREGVPTKLTLITKDAYSCAIAFRIPYLKMGVNLGPNGKELLDLPALKKGNYGFSCSMGMYQGVFKVL</sequence>
<reference evidence="4 5" key="1">
    <citation type="submission" date="2018-09" db="EMBL/GenBank/DDBJ databases">
        <title>Metagenome Assembled Genomes from an Advanced Water Purification Facility.</title>
        <authorList>
            <person name="Stamps B.W."/>
            <person name="Spear J.R."/>
        </authorList>
    </citation>
    <scope>NUCLEOTIDE SEQUENCE [LARGE SCALE GENOMIC DNA]</scope>
    <source>
        <strain evidence="4">Bin_63_2</strain>
    </source>
</reference>
<evidence type="ECO:0000313" key="4">
    <source>
        <dbReference type="EMBL" id="TXG78662.1"/>
    </source>
</evidence>
<dbReference type="InterPro" id="IPR028096">
    <property type="entry name" value="EfeO_Cupredoxin"/>
</dbReference>
<dbReference type="Gene3D" id="2.60.40.420">
    <property type="entry name" value="Cupredoxins - blue copper proteins"/>
    <property type="match status" value="1"/>
</dbReference>
<feature type="transmembrane region" description="Helical" evidence="1">
    <location>
        <begin position="89"/>
        <end position="111"/>
    </location>
</feature>
<keyword evidence="1" id="KW-1133">Transmembrane helix</keyword>
<keyword evidence="1" id="KW-0472">Membrane</keyword>
<dbReference type="Pfam" id="PF13386">
    <property type="entry name" value="DsbD_2"/>
    <property type="match status" value="1"/>
</dbReference>
<evidence type="ECO:0000259" key="2">
    <source>
        <dbReference type="Pfam" id="PF13386"/>
    </source>
</evidence>
<feature type="transmembrane region" description="Helical" evidence="1">
    <location>
        <begin position="163"/>
        <end position="186"/>
    </location>
</feature>
<protein>
    <recommendedName>
        <fullName evidence="6">Sulfite exporter TauE/SafE family protein</fullName>
    </recommendedName>
</protein>
<dbReference type="PANTHER" id="PTHR42208">
    <property type="entry name" value="HEAVY METAL TRANSPORTER-RELATED"/>
    <property type="match status" value="1"/>
</dbReference>
<keyword evidence="1" id="KW-0812">Transmembrane</keyword>
<evidence type="ECO:0000256" key="1">
    <source>
        <dbReference type="SAM" id="Phobius"/>
    </source>
</evidence>
<gene>
    <name evidence="4" type="ORF">E6Q11_00665</name>
</gene>
<dbReference type="InterPro" id="IPR008972">
    <property type="entry name" value="Cupredoxin"/>
</dbReference>
<comment type="caution">
    <text evidence="4">The sequence shown here is derived from an EMBL/GenBank/DDBJ whole genome shotgun (WGS) entry which is preliminary data.</text>
</comment>
<dbReference type="SUPFAM" id="SSF49503">
    <property type="entry name" value="Cupredoxins"/>
    <property type="match status" value="1"/>
</dbReference>
<dbReference type="AlphaFoldDB" id="A0A5C7JCB6"/>
<feature type="transmembrane region" description="Helical" evidence="1">
    <location>
        <begin position="53"/>
        <end position="77"/>
    </location>
</feature>
<dbReference type="InterPro" id="IPR039447">
    <property type="entry name" value="UreH-like_TM_dom"/>
</dbReference>
<accession>A0A5C7JCB6</accession>
<feature type="transmembrane region" description="Helical" evidence="1">
    <location>
        <begin position="6"/>
        <end position="32"/>
    </location>
</feature>
<name>A0A5C7JCB6_9BACT</name>
<feature type="domain" description="Urease accessory protein UreH-like transmembrane" evidence="2">
    <location>
        <begin position="6"/>
        <end position="211"/>
    </location>
</feature>
<evidence type="ECO:0000313" key="5">
    <source>
        <dbReference type="Proteomes" id="UP000321026"/>
    </source>
</evidence>
<proteinExistence type="predicted"/>
<evidence type="ECO:0008006" key="6">
    <source>
        <dbReference type="Google" id="ProtNLM"/>
    </source>
</evidence>
<feature type="transmembrane region" description="Helical" evidence="1">
    <location>
        <begin position="131"/>
        <end position="157"/>
    </location>
</feature>
<dbReference type="PANTHER" id="PTHR42208:SF1">
    <property type="entry name" value="HEAVY METAL TRANSPORTER"/>
    <property type="match status" value="1"/>
</dbReference>
<dbReference type="EMBL" id="SSDS01000009">
    <property type="protein sequence ID" value="TXG78662.1"/>
    <property type="molecule type" value="Genomic_DNA"/>
</dbReference>
<feature type="transmembrane region" description="Helical" evidence="1">
    <location>
        <begin position="198"/>
        <end position="223"/>
    </location>
</feature>
<feature type="domain" description="EfeO-type cupredoxin-like" evidence="3">
    <location>
        <begin position="247"/>
        <end position="331"/>
    </location>
</feature>
<organism evidence="4 5">
    <name type="scientific">Candidatus Dojkabacteria bacterium</name>
    <dbReference type="NCBI Taxonomy" id="2099670"/>
    <lineage>
        <taxon>Bacteria</taxon>
        <taxon>Candidatus Dojkabacteria</taxon>
    </lineage>
</organism>
<dbReference type="Pfam" id="PF13473">
    <property type="entry name" value="Cupredoxin_1"/>
    <property type="match status" value="1"/>
</dbReference>
<evidence type="ECO:0000259" key="3">
    <source>
        <dbReference type="Pfam" id="PF13473"/>
    </source>
</evidence>
<dbReference type="Proteomes" id="UP000321026">
    <property type="component" value="Unassembled WGS sequence"/>
</dbReference>